<keyword evidence="1" id="KW-0813">Transport</keyword>
<dbReference type="Proteomes" id="UP000179258">
    <property type="component" value="Unassembled WGS sequence"/>
</dbReference>
<dbReference type="EMBL" id="MHTX01000042">
    <property type="protein sequence ID" value="OHA67325.1"/>
    <property type="molecule type" value="Genomic_DNA"/>
</dbReference>
<evidence type="ECO:0000259" key="4">
    <source>
        <dbReference type="PROSITE" id="PS50893"/>
    </source>
</evidence>
<evidence type="ECO:0000313" key="5">
    <source>
        <dbReference type="EMBL" id="OHA67325.1"/>
    </source>
</evidence>
<organism evidence="5 6">
    <name type="scientific">Candidatus Wildermuthbacteria bacterium RIFCSPHIGHO2_02_FULL_47_17</name>
    <dbReference type="NCBI Taxonomy" id="1802452"/>
    <lineage>
        <taxon>Bacteria</taxon>
        <taxon>Candidatus Wildermuthiibacteriota</taxon>
    </lineage>
</organism>
<proteinExistence type="predicted"/>
<dbReference type="PANTHER" id="PTHR24220">
    <property type="entry name" value="IMPORT ATP-BINDING PROTEIN"/>
    <property type="match status" value="1"/>
</dbReference>
<protein>
    <submittedName>
        <fullName evidence="5">Macrolide ABC transporter ATP-binding protein</fullName>
    </submittedName>
</protein>
<dbReference type="InterPro" id="IPR017871">
    <property type="entry name" value="ABC_transporter-like_CS"/>
</dbReference>
<dbReference type="FunFam" id="3.40.50.300:FF:000032">
    <property type="entry name" value="Export ABC transporter ATP-binding protein"/>
    <property type="match status" value="1"/>
</dbReference>
<dbReference type="SUPFAM" id="SSF52540">
    <property type="entry name" value="P-loop containing nucleoside triphosphate hydrolases"/>
    <property type="match status" value="1"/>
</dbReference>
<gene>
    <name evidence="5" type="ORF">A3D59_02605</name>
</gene>
<evidence type="ECO:0000256" key="1">
    <source>
        <dbReference type="ARBA" id="ARBA00022448"/>
    </source>
</evidence>
<evidence type="ECO:0000256" key="3">
    <source>
        <dbReference type="ARBA" id="ARBA00022840"/>
    </source>
</evidence>
<evidence type="ECO:0000256" key="2">
    <source>
        <dbReference type="ARBA" id="ARBA00022741"/>
    </source>
</evidence>
<sequence>MALLEVDRLSKNYFVGGVPVAGIRDITFSINSGEFVAIMGPSGSGKSTLLHILGLLERPSAGTYRFDSQDVNQLSDDQLADIRNKEIGFVFQSFDLLPRTSVFDNVVLPLIYAGVAPDKRRSIVEEVIGSVGLAHRLEYNSMSLSGGEKQRVAIARAISNNPKMILADEPTGNLDSQSGGLVMQNLQQLNKAGHTVLLVTHESYTAGYASRILHIKDGMLEREETNLTPHTAEEFRK</sequence>
<feature type="domain" description="ABC transporter" evidence="4">
    <location>
        <begin position="4"/>
        <end position="235"/>
    </location>
</feature>
<dbReference type="InterPro" id="IPR003439">
    <property type="entry name" value="ABC_transporter-like_ATP-bd"/>
</dbReference>
<dbReference type="PROSITE" id="PS50893">
    <property type="entry name" value="ABC_TRANSPORTER_2"/>
    <property type="match status" value="1"/>
</dbReference>
<dbReference type="GO" id="GO:0022857">
    <property type="term" value="F:transmembrane transporter activity"/>
    <property type="evidence" value="ECO:0007669"/>
    <property type="project" value="UniProtKB-ARBA"/>
</dbReference>
<dbReference type="InterPro" id="IPR027417">
    <property type="entry name" value="P-loop_NTPase"/>
</dbReference>
<dbReference type="SMART" id="SM00382">
    <property type="entry name" value="AAA"/>
    <property type="match status" value="1"/>
</dbReference>
<name>A0A1G2R381_9BACT</name>
<keyword evidence="2" id="KW-0547">Nucleotide-binding</keyword>
<dbReference type="InterPro" id="IPR015854">
    <property type="entry name" value="ABC_transpr_LolD-like"/>
</dbReference>
<dbReference type="GO" id="GO:0005886">
    <property type="term" value="C:plasma membrane"/>
    <property type="evidence" value="ECO:0007669"/>
    <property type="project" value="TreeGrafter"/>
</dbReference>
<dbReference type="Pfam" id="PF00005">
    <property type="entry name" value="ABC_tran"/>
    <property type="match status" value="1"/>
</dbReference>
<dbReference type="GO" id="GO:0005524">
    <property type="term" value="F:ATP binding"/>
    <property type="evidence" value="ECO:0007669"/>
    <property type="project" value="UniProtKB-KW"/>
</dbReference>
<dbReference type="InterPro" id="IPR017911">
    <property type="entry name" value="MacB-like_ATP-bd"/>
</dbReference>
<evidence type="ECO:0000313" key="6">
    <source>
        <dbReference type="Proteomes" id="UP000179258"/>
    </source>
</evidence>
<dbReference type="CDD" id="cd03255">
    <property type="entry name" value="ABC_MJ0796_LolCDE_FtsE"/>
    <property type="match status" value="1"/>
</dbReference>
<reference evidence="5 6" key="1">
    <citation type="journal article" date="2016" name="Nat. Commun.">
        <title>Thousands of microbial genomes shed light on interconnected biogeochemical processes in an aquifer system.</title>
        <authorList>
            <person name="Anantharaman K."/>
            <person name="Brown C.T."/>
            <person name="Hug L.A."/>
            <person name="Sharon I."/>
            <person name="Castelle C.J."/>
            <person name="Probst A.J."/>
            <person name="Thomas B.C."/>
            <person name="Singh A."/>
            <person name="Wilkins M.J."/>
            <person name="Karaoz U."/>
            <person name="Brodie E.L."/>
            <person name="Williams K.H."/>
            <person name="Hubbard S.S."/>
            <person name="Banfield J.F."/>
        </authorList>
    </citation>
    <scope>NUCLEOTIDE SEQUENCE [LARGE SCALE GENOMIC DNA]</scope>
</reference>
<dbReference type="AlphaFoldDB" id="A0A1G2R381"/>
<dbReference type="GO" id="GO:0098796">
    <property type="term" value="C:membrane protein complex"/>
    <property type="evidence" value="ECO:0007669"/>
    <property type="project" value="UniProtKB-ARBA"/>
</dbReference>
<dbReference type="Gene3D" id="3.40.50.300">
    <property type="entry name" value="P-loop containing nucleotide triphosphate hydrolases"/>
    <property type="match status" value="1"/>
</dbReference>
<dbReference type="InterPro" id="IPR003593">
    <property type="entry name" value="AAA+_ATPase"/>
</dbReference>
<dbReference type="PROSITE" id="PS00211">
    <property type="entry name" value="ABC_TRANSPORTER_1"/>
    <property type="match status" value="1"/>
</dbReference>
<keyword evidence="3 5" id="KW-0067">ATP-binding</keyword>
<comment type="caution">
    <text evidence="5">The sequence shown here is derived from an EMBL/GenBank/DDBJ whole genome shotgun (WGS) entry which is preliminary data.</text>
</comment>
<dbReference type="GO" id="GO:0016887">
    <property type="term" value="F:ATP hydrolysis activity"/>
    <property type="evidence" value="ECO:0007669"/>
    <property type="project" value="InterPro"/>
</dbReference>
<dbReference type="PANTHER" id="PTHR24220:SF86">
    <property type="entry name" value="ABC TRANSPORTER ABCH.1"/>
    <property type="match status" value="1"/>
</dbReference>
<accession>A0A1G2R381</accession>